<evidence type="ECO:0000313" key="3">
    <source>
        <dbReference type="EMBL" id="OMH23661.1"/>
    </source>
</evidence>
<keyword evidence="1" id="KW-0808">Transferase</keyword>
<dbReference type="InterPro" id="IPR029044">
    <property type="entry name" value="Nucleotide-diphossugar_trans"/>
</dbReference>
<keyword evidence="4" id="KW-1185">Reference proteome</keyword>
<name>A0A1R1L806_9MICC</name>
<evidence type="ECO:0008006" key="5">
    <source>
        <dbReference type="Google" id="ProtNLM"/>
    </source>
</evidence>
<reference evidence="3 4" key="1">
    <citation type="submission" date="2016-12" db="EMBL/GenBank/DDBJ databases">
        <title>Draft genome of Tersicoccus phoenicis 1P05MA.</title>
        <authorList>
            <person name="Nakajima Y."/>
            <person name="Yoshizawa S."/>
            <person name="Nakamura K."/>
            <person name="Ogura Y."/>
            <person name="Hayashi T."/>
            <person name="Kogure K."/>
        </authorList>
    </citation>
    <scope>NUCLEOTIDE SEQUENCE [LARGE SCALE GENOMIC DNA]</scope>
    <source>
        <strain evidence="3 4">1p05MA</strain>
    </source>
</reference>
<dbReference type="PANTHER" id="PTHR32125:SF4">
    <property type="entry name" value="2-C-METHYL-D-ERYTHRITOL 4-PHOSPHATE CYTIDYLYLTRANSFERASE, CHLOROPLASTIC"/>
    <property type="match status" value="1"/>
</dbReference>
<dbReference type="AlphaFoldDB" id="A0A1R1L806"/>
<dbReference type="CDD" id="cd02516">
    <property type="entry name" value="CDP-ME_synthetase"/>
    <property type="match status" value="1"/>
</dbReference>
<gene>
    <name evidence="3" type="ORF">BKD30_11170</name>
</gene>
<dbReference type="STRING" id="554083.BKD30_11170"/>
<evidence type="ECO:0000256" key="2">
    <source>
        <dbReference type="ARBA" id="ARBA00022695"/>
    </source>
</evidence>
<dbReference type="Proteomes" id="UP000187085">
    <property type="component" value="Unassembled WGS sequence"/>
</dbReference>
<protein>
    <recommendedName>
        <fullName evidence="5">2-C-methyl-D-erythritol 4-phosphate cytidylyltransferase</fullName>
    </recommendedName>
</protein>
<evidence type="ECO:0000313" key="4">
    <source>
        <dbReference type="Proteomes" id="UP000187085"/>
    </source>
</evidence>
<keyword evidence="2" id="KW-0548">Nucleotidyltransferase</keyword>
<organism evidence="3 4">
    <name type="scientific">Tersicoccus phoenicis</name>
    <dbReference type="NCBI Taxonomy" id="554083"/>
    <lineage>
        <taxon>Bacteria</taxon>
        <taxon>Bacillati</taxon>
        <taxon>Actinomycetota</taxon>
        <taxon>Actinomycetes</taxon>
        <taxon>Micrococcales</taxon>
        <taxon>Micrococcaceae</taxon>
        <taxon>Tersicoccus</taxon>
    </lineage>
</organism>
<dbReference type="EMBL" id="MRDE01000072">
    <property type="protein sequence ID" value="OMH23661.1"/>
    <property type="molecule type" value="Genomic_DNA"/>
</dbReference>
<comment type="caution">
    <text evidence="3">The sequence shown here is derived from an EMBL/GenBank/DDBJ whole genome shotgun (WGS) entry which is preliminary data.</text>
</comment>
<evidence type="ECO:0000256" key="1">
    <source>
        <dbReference type="ARBA" id="ARBA00022679"/>
    </source>
</evidence>
<dbReference type="Pfam" id="PF01128">
    <property type="entry name" value="IspD"/>
    <property type="match status" value="1"/>
</dbReference>
<dbReference type="InterPro" id="IPR034683">
    <property type="entry name" value="IspD/TarI"/>
</dbReference>
<sequence length="232" mass="24065">MLAAGSGTRFGAPVNKAYLPLAGTTVLAHSLRRFAALPEVGPVVLVIREQDDAVAREVIAQVGAPVEIVIGDATRQGSELAALRHLGRRINDGSVDLVAIHDSARPLADSGLCRAVLSAARRHGGAVPGVLRPELAVVTGDGTGLLPDVTGPLVAVQTPQAFTARLLREAYEKARAEGFEGTDTASVVAAHGGLRAHWVPAPATNLKITFAEDLSLAEHLLRRGVGGLIGRD</sequence>
<dbReference type="SUPFAM" id="SSF53448">
    <property type="entry name" value="Nucleotide-diphospho-sugar transferases"/>
    <property type="match status" value="1"/>
</dbReference>
<dbReference type="PANTHER" id="PTHR32125">
    <property type="entry name" value="2-C-METHYL-D-ERYTHRITOL 4-PHOSPHATE CYTIDYLYLTRANSFERASE, CHLOROPLASTIC"/>
    <property type="match status" value="1"/>
</dbReference>
<dbReference type="InterPro" id="IPR050088">
    <property type="entry name" value="IspD/TarI_cytidylyltransf_bact"/>
</dbReference>
<dbReference type="Gene3D" id="3.90.550.10">
    <property type="entry name" value="Spore Coat Polysaccharide Biosynthesis Protein SpsA, Chain A"/>
    <property type="match status" value="1"/>
</dbReference>
<accession>A0A1R1L806</accession>
<dbReference type="GO" id="GO:0050518">
    <property type="term" value="F:2-C-methyl-D-erythritol 4-phosphate cytidylyltransferase activity"/>
    <property type="evidence" value="ECO:0007669"/>
    <property type="project" value="TreeGrafter"/>
</dbReference>
<proteinExistence type="predicted"/>